<dbReference type="EMBL" id="BARW01040436">
    <property type="protein sequence ID" value="GAJ17961.1"/>
    <property type="molecule type" value="Genomic_DNA"/>
</dbReference>
<comment type="caution">
    <text evidence="1">The sequence shown here is derived from an EMBL/GenBank/DDBJ whole genome shotgun (WGS) entry which is preliminary data.</text>
</comment>
<proteinExistence type="predicted"/>
<accession>X1VNQ4</accession>
<gene>
    <name evidence="1" type="ORF">S12H4_61097</name>
</gene>
<evidence type="ECO:0008006" key="2">
    <source>
        <dbReference type="Google" id="ProtNLM"/>
    </source>
</evidence>
<sequence length="124" mass="14740">GNLSICDFGNEKKEINPYYVWGCNFSIRKNILLKFKGFHPDSMPDSLKKFRGDGESYISGEINKFKLKTIFNPKSSVFHFVPFERMNLQYFYKRAFLNGIANSYRNIRQFKKMNRIIKFKNDLT</sequence>
<feature type="non-terminal residue" evidence="1">
    <location>
        <position position="124"/>
    </location>
</feature>
<evidence type="ECO:0000313" key="1">
    <source>
        <dbReference type="EMBL" id="GAJ17961.1"/>
    </source>
</evidence>
<dbReference type="SUPFAM" id="SSF53448">
    <property type="entry name" value="Nucleotide-diphospho-sugar transferases"/>
    <property type="match status" value="1"/>
</dbReference>
<protein>
    <recommendedName>
        <fullName evidence="2">Glycosyltransferase family 2 protein</fullName>
    </recommendedName>
</protein>
<dbReference type="AlphaFoldDB" id="X1VNQ4"/>
<feature type="non-terminal residue" evidence="1">
    <location>
        <position position="1"/>
    </location>
</feature>
<organism evidence="1">
    <name type="scientific">marine sediment metagenome</name>
    <dbReference type="NCBI Taxonomy" id="412755"/>
    <lineage>
        <taxon>unclassified sequences</taxon>
        <taxon>metagenomes</taxon>
        <taxon>ecological metagenomes</taxon>
    </lineage>
</organism>
<reference evidence="1" key="1">
    <citation type="journal article" date="2014" name="Front. Microbiol.">
        <title>High frequency of phylogenetically diverse reductive dehalogenase-homologous genes in deep subseafloor sedimentary metagenomes.</title>
        <authorList>
            <person name="Kawai M."/>
            <person name="Futagami T."/>
            <person name="Toyoda A."/>
            <person name="Takaki Y."/>
            <person name="Nishi S."/>
            <person name="Hori S."/>
            <person name="Arai W."/>
            <person name="Tsubouchi T."/>
            <person name="Morono Y."/>
            <person name="Uchiyama I."/>
            <person name="Ito T."/>
            <person name="Fujiyama A."/>
            <person name="Inagaki F."/>
            <person name="Takami H."/>
        </authorList>
    </citation>
    <scope>NUCLEOTIDE SEQUENCE</scope>
    <source>
        <strain evidence="1">Expedition CK06-06</strain>
    </source>
</reference>
<dbReference type="InterPro" id="IPR029044">
    <property type="entry name" value="Nucleotide-diphossugar_trans"/>
</dbReference>
<name>X1VNQ4_9ZZZZ</name>